<feature type="transmembrane region" description="Helical" evidence="7">
    <location>
        <begin position="119"/>
        <end position="142"/>
    </location>
</feature>
<dbReference type="RefSeq" id="WP_184834839.1">
    <property type="nucleotide sequence ID" value="NZ_JACHMN010000002.1"/>
</dbReference>
<dbReference type="NCBIfam" id="TIGR00765">
    <property type="entry name" value="yihY_not_rbn"/>
    <property type="match status" value="1"/>
</dbReference>
<dbReference type="AlphaFoldDB" id="A0A841BPG7"/>
<evidence type="ECO:0000256" key="1">
    <source>
        <dbReference type="ARBA" id="ARBA00004651"/>
    </source>
</evidence>
<evidence type="ECO:0000313" key="9">
    <source>
        <dbReference type="Proteomes" id="UP000587527"/>
    </source>
</evidence>
<feature type="transmembrane region" description="Helical" evidence="7">
    <location>
        <begin position="207"/>
        <end position="225"/>
    </location>
</feature>
<evidence type="ECO:0000256" key="3">
    <source>
        <dbReference type="ARBA" id="ARBA00022692"/>
    </source>
</evidence>
<organism evidence="8 9">
    <name type="scientific">Allocatelliglobosispora scoriae</name>
    <dbReference type="NCBI Taxonomy" id="643052"/>
    <lineage>
        <taxon>Bacteria</taxon>
        <taxon>Bacillati</taxon>
        <taxon>Actinomycetota</taxon>
        <taxon>Actinomycetes</taxon>
        <taxon>Micromonosporales</taxon>
        <taxon>Micromonosporaceae</taxon>
        <taxon>Allocatelliglobosispora</taxon>
    </lineage>
</organism>
<comment type="caution">
    <text evidence="8">The sequence shown here is derived from an EMBL/GenBank/DDBJ whole genome shotgun (WGS) entry which is preliminary data.</text>
</comment>
<protein>
    <submittedName>
        <fullName evidence="8">Membrane protein</fullName>
    </submittedName>
</protein>
<keyword evidence="5 7" id="KW-0472">Membrane</keyword>
<feature type="transmembrane region" description="Helical" evidence="7">
    <location>
        <begin position="163"/>
        <end position="187"/>
    </location>
</feature>
<evidence type="ECO:0000256" key="4">
    <source>
        <dbReference type="ARBA" id="ARBA00022989"/>
    </source>
</evidence>
<dbReference type="GO" id="GO:0005886">
    <property type="term" value="C:plasma membrane"/>
    <property type="evidence" value="ECO:0007669"/>
    <property type="project" value="UniProtKB-SubCell"/>
</dbReference>
<comment type="subcellular location">
    <subcellularLocation>
        <location evidence="1">Cell membrane</location>
        <topology evidence="1">Multi-pass membrane protein</topology>
    </subcellularLocation>
</comment>
<feature type="transmembrane region" description="Helical" evidence="7">
    <location>
        <begin position="57"/>
        <end position="79"/>
    </location>
</feature>
<proteinExistence type="predicted"/>
<keyword evidence="3 7" id="KW-0812">Transmembrane</keyword>
<feature type="transmembrane region" description="Helical" evidence="7">
    <location>
        <begin position="272"/>
        <end position="294"/>
    </location>
</feature>
<keyword evidence="2" id="KW-1003">Cell membrane</keyword>
<dbReference type="Pfam" id="PF03631">
    <property type="entry name" value="Virul_fac_BrkB"/>
    <property type="match status" value="1"/>
</dbReference>
<evidence type="ECO:0000256" key="6">
    <source>
        <dbReference type="SAM" id="MobiDB-lite"/>
    </source>
</evidence>
<evidence type="ECO:0000256" key="2">
    <source>
        <dbReference type="ARBA" id="ARBA00022475"/>
    </source>
</evidence>
<feature type="region of interest" description="Disordered" evidence="6">
    <location>
        <begin position="317"/>
        <end position="346"/>
    </location>
</feature>
<evidence type="ECO:0000313" key="8">
    <source>
        <dbReference type="EMBL" id="MBB5868710.1"/>
    </source>
</evidence>
<gene>
    <name evidence="8" type="ORF">F4553_002089</name>
</gene>
<dbReference type="Proteomes" id="UP000587527">
    <property type="component" value="Unassembled WGS sequence"/>
</dbReference>
<name>A0A841BPG7_9ACTN</name>
<keyword evidence="4 7" id="KW-1133">Transmembrane helix</keyword>
<dbReference type="InterPro" id="IPR017039">
    <property type="entry name" value="Virul_fac_BrkB"/>
</dbReference>
<dbReference type="PIRSF" id="PIRSF035875">
    <property type="entry name" value="RNase_BN"/>
    <property type="match status" value="1"/>
</dbReference>
<evidence type="ECO:0000256" key="7">
    <source>
        <dbReference type="SAM" id="Phobius"/>
    </source>
</evidence>
<dbReference type="PANTHER" id="PTHR30213">
    <property type="entry name" value="INNER MEMBRANE PROTEIN YHJD"/>
    <property type="match status" value="1"/>
</dbReference>
<sequence length="346" mass="37121">MARTREPGKAYRARLVRLLSRGPRRPSDLGWRAWFGVGKRTVTEFVKDDLGDHAAALTYYGVLSIFPGLLVLIAVVGLLGKDTSQSILDNVQALTPGPAHQIIVDGIKNLQEKQTTAGVMAIVGVVIAAWSATGYMGAFMRAANRIFDVPEGRPLWKTLPMEILITGVTGIFLAVSALAVIFTGRLASAAGRAIGVEEETVRAFDVVKWPVLILGVALLLALLYWAAPNARQGGFRWVSPGSLVAVTVWVIVSLGFALYISRFDSYNKTYGTLGGVIVFLVWLWLTNVAVLLGAEFDAELARARAIAAGLPPTAEPYLPLRDIPAQDQPAPTQLPSDSSDDVGADT</sequence>
<dbReference type="PANTHER" id="PTHR30213:SF0">
    <property type="entry name" value="UPF0761 MEMBRANE PROTEIN YIHY"/>
    <property type="match status" value="1"/>
</dbReference>
<accession>A0A841BPG7</accession>
<keyword evidence="9" id="KW-1185">Reference proteome</keyword>
<reference evidence="8 9" key="1">
    <citation type="submission" date="2020-08" db="EMBL/GenBank/DDBJ databases">
        <title>Sequencing the genomes of 1000 actinobacteria strains.</title>
        <authorList>
            <person name="Klenk H.-P."/>
        </authorList>
    </citation>
    <scope>NUCLEOTIDE SEQUENCE [LARGE SCALE GENOMIC DNA]</scope>
    <source>
        <strain evidence="8 9">DSM 45362</strain>
    </source>
</reference>
<evidence type="ECO:0000256" key="5">
    <source>
        <dbReference type="ARBA" id="ARBA00023136"/>
    </source>
</evidence>
<feature type="transmembrane region" description="Helical" evidence="7">
    <location>
        <begin position="237"/>
        <end position="260"/>
    </location>
</feature>
<dbReference type="EMBL" id="JACHMN010000002">
    <property type="protein sequence ID" value="MBB5868710.1"/>
    <property type="molecule type" value="Genomic_DNA"/>
</dbReference>